<protein>
    <submittedName>
        <fullName evidence="1">Uncharacterized protein</fullName>
    </submittedName>
</protein>
<name>A0A0A9FM14_ARUDO</name>
<reference evidence="1" key="1">
    <citation type="submission" date="2014-09" db="EMBL/GenBank/DDBJ databases">
        <authorList>
            <person name="Magalhaes I.L.F."/>
            <person name="Oliveira U."/>
            <person name="Santos F.R."/>
            <person name="Vidigal T.H.D.A."/>
            <person name="Brescovit A.D."/>
            <person name="Santos A.J."/>
        </authorList>
    </citation>
    <scope>NUCLEOTIDE SEQUENCE</scope>
    <source>
        <tissue evidence="1">Shoot tissue taken approximately 20 cm above the soil surface</tissue>
    </source>
</reference>
<evidence type="ECO:0000313" key="1">
    <source>
        <dbReference type="EMBL" id="JAE12279.1"/>
    </source>
</evidence>
<dbReference type="EMBL" id="GBRH01185617">
    <property type="protein sequence ID" value="JAE12279.1"/>
    <property type="molecule type" value="Transcribed_RNA"/>
</dbReference>
<organism evidence="1">
    <name type="scientific">Arundo donax</name>
    <name type="common">Giant reed</name>
    <name type="synonym">Donax arundinaceus</name>
    <dbReference type="NCBI Taxonomy" id="35708"/>
    <lineage>
        <taxon>Eukaryota</taxon>
        <taxon>Viridiplantae</taxon>
        <taxon>Streptophyta</taxon>
        <taxon>Embryophyta</taxon>
        <taxon>Tracheophyta</taxon>
        <taxon>Spermatophyta</taxon>
        <taxon>Magnoliopsida</taxon>
        <taxon>Liliopsida</taxon>
        <taxon>Poales</taxon>
        <taxon>Poaceae</taxon>
        <taxon>PACMAD clade</taxon>
        <taxon>Arundinoideae</taxon>
        <taxon>Arundineae</taxon>
        <taxon>Arundo</taxon>
    </lineage>
</organism>
<sequence>MQGLPFITSRYTICSRFWIQFHILLGACDEFLMLPWFMQELFRNGFFWLNCSQAFHVTSYVATRES</sequence>
<proteinExistence type="predicted"/>
<accession>A0A0A9FM14</accession>
<dbReference type="AlphaFoldDB" id="A0A0A9FM14"/>
<reference evidence="1" key="2">
    <citation type="journal article" date="2015" name="Data Brief">
        <title>Shoot transcriptome of the giant reed, Arundo donax.</title>
        <authorList>
            <person name="Barrero R.A."/>
            <person name="Guerrero F.D."/>
            <person name="Moolhuijzen P."/>
            <person name="Goolsby J.A."/>
            <person name="Tidwell J."/>
            <person name="Bellgard S.E."/>
            <person name="Bellgard M.I."/>
        </authorList>
    </citation>
    <scope>NUCLEOTIDE SEQUENCE</scope>
    <source>
        <tissue evidence="1">Shoot tissue taken approximately 20 cm above the soil surface</tissue>
    </source>
</reference>